<dbReference type="PANTHER" id="PTHR45527:SF1">
    <property type="entry name" value="FATTY ACID SYNTHASE"/>
    <property type="match status" value="1"/>
</dbReference>
<dbReference type="AlphaFoldDB" id="A0A3N4R926"/>
<name>A0A3N4R926_9ACTN</name>
<dbReference type="GO" id="GO:0043041">
    <property type="term" value="P:amino acid activation for nonribosomal peptide biosynthetic process"/>
    <property type="evidence" value="ECO:0007669"/>
    <property type="project" value="TreeGrafter"/>
</dbReference>
<feature type="domain" description="Condensation" evidence="1">
    <location>
        <begin position="43"/>
        <end position="442"/>
    </location>
</feature>
<dbReference type="GO" id="GO:0044550">
    <property type="term" value="P:secondary metabolite biosynthetic process"/>
    <property type="evidence" value="ECO:0007669"/>
    <property type="project" value="TreeGrafter"/>
</dbReference>
<dbReference type="InterPro" id="IPR023213">
    <property type="entry name" value="CAT-like_dom_sf"/>
</dbReference>
<evidence type="ECO:0000313" key="3">
    <source>
        <dbReference type="Proteomes" id="UP000266906"/>
    </source>
</evidence>
<reference evidence="2 3" key="1">
    <citation type="submission" date="2018-11" db="EMBL/GenBank/DDBJ databases">
        <title>Sequencing the genomes of 1000 actinobacteria strains.</title>
        <authorList>
            <person name="Klenk H.-P."/>
        </authorList>
    </citation>
    <scope>NUCLEOTIDE SEQUENCE [LARGE SCALE GENOMIC DNA]</scope>
    <source>
        <strain evidence="2 3">DSM 44781</strain>
    </source>
</reference>
<dbReference type="SUPFAM" id="SSF52777">
    <property type="entry name" value="CoA-dependent acyltransferases"/>
    <property type="match status" value="2"/>
</dbReference>
<dbReference type="Gene3D" id="3.30.559.10">
    <property type="entry name" value="Chloramphenicol acetyltransferase-like domain"/>
    <property type="match status" value="1"/>
</dbReference>
<dbReference type="GO" id="GO:0005737">
    <property type="term" value="C:cytoplasm"/>
    <property type="evidence" value="ECO:0007669"/>
    <property type="project" value="TreeGrafter"/>
</dbReference>
<dbReference type="PANTHER" id="PTHR45527">
    <property type="entry name" value="NONRIBOSOMAL PEPTIDE SYNTHETASE"/>
    <property type="match status" value="1"/>
</dbReference>
<keyword evidence="3" id="KW-1185">Reference proteome</keyword>
<dbReference type="EMBL" id="RKQG01000002">
    <property type="protein sequence ID" value="RPE29176.1"/>
    <property type="molecule type" value="Genomic_DNA"/>
</dbReference>
<dbReference type="GO" id="GO:0031177">
    <property type="term" value="F:phosphopantetheine binding"/>
    <property type="evidence" value="ECO:0007669"/>
    <property type="project" value="TreeGrafter"/>
</dbReference>
<accession>A0A3N4R926</accession>
<dbReference type="InterPro" id="IPR001242">
    <property type="entry name" value="Condensation_dom"/>
</dbReference>
<protein>
    <submittedName>
        <fullName evidence="2">Condensation domain-containing protein</fullName>
    </submittedName>
</protein>
<proteinExistence type="predicted"/>
<dbReference type="GO" id="GO:0008610">
    <property type="term" value="P:lipid biosynthetic process"/>
    <property type="evidence" value="ECO:0007669"/>
    <property type="project" value="UniProtKB-ARBA"/>
</dbReference>
<dbReference type="Proteomes" id="UP000266906">
    <property type="component" value="Unassembled WGS sequence"/>
</dbReference>
<dbReference type="Gene3D" id="3.30.559.30">
    <property type="entry name" value="Nonribosomal peptide synthetase, condensation domain"/>
    <property type="match status" value="1"/>
</dbReference>
<evidence type="ECO:0000259" key="1">
    <source>
        <dbReference type="Pfam" id="PF00668"/>
    </source>
</evidence>
<dbReference type="Pfam" id="PF00668">
    <property type="entry name" value="Condensation"/>
    <property type="match status" value="1"/>
</dbReference>
<dbReference type="GO" id="GO:0003824">
    <property type="term" value="F:catalytic activity"/>
    <property type="evidence" value="ECO:0007669"/>
    <property type="project" value="InterPro"/>
</dbReference>
<organism evidence="2 3">
    <name type="scientific">Kitasatospora cineracea</name>
    <dbReference type="NCBI Taxonomy" id="88074"/>
    <lineage>
        <taxon>Bacteria</taxon>
        <taxon>Bacillati</taxon>
        <taxon>Actinomycetota</taxon>
        <taxon>Actinomycetes</taxon>
        <taxon>Kitasatosporales</taxon>
        <taxon>Streptomycetaceae</taxon>
        <taxon>Kitasatospora</taxon>
    </lineage>
</organism>
<dbReference type="RefSeq" id="WP_123820753.1">
    <property type="nucleotide sequence ID" value="NZ_RKQG01000002.1"/>
</dbReference>
<gene>
    <name evidence="2" type="ORF">EDD38_6326</name>
</gene>
<sequence length="560" mass="60611">MSAAPAGNTPEHTTLTLHYRSTAPEAEGPLTLGQDNMIRCLRHDEPSHMNKQATWSVPPGAELPACLDALRTLAERHAALRTVFPGPADRHPERQRVRAAGEFTVRVIPLADGEDPAARAEAYCWDGRRQAFDLAAEFPLRFALLTRDDAPVLLAVVICHAQLDGVATGLLFQEWLTLAAGGTLPPPTAPTPVEVAEQEQSASGQRRTKAALRHWEHILADRPTSVFADDRIGPNDTLLPTLGVRSTAGAAALERAAARTGASNSAVLLACYAVLAAHRAARSTVVMAALSANRHRPGLADHIGTLAQDALLAVDTDCPDLDTLIARTQAHALSGYWHATFDAERIWQLIEDVAVRRGARFARHVVVNDLSATVPAEIAAARPLPPTEPDLAWYPAEPTPTRLMLNIWRTAGCLEFTLHTHPDVLDREETELFAHALLRLLDLAGTRNVTLGPDSEIAPLSGLPTARRDKARWQQVGTNWIDLDAVADLLRTALPTARDIEVTWENDELIATIDPGPTPLTPTRAHTAVMAALPGHDTAMAPQRYVLPHGTGTGRDRDLR</sequence>
<comment type="caution">
    <text evidence="2">The sequence shown here is derived from an EMBL/GenBank/DDBJ whole genome shotgun (WGS) entry which is preliminary data.</text>
</comment>
<evidence type="ECO:0000313" key="2">
    <source>
        <dbReference type="EMBL" id="RPE29176.1"/>
    </source>
</evidence>